<organism evidence="1 2">
    <name type="scientific">Pseudomonas reidholzensis</name>
    <dbReference type="NCBI Taxonomy" id="1785162"/>
    <lineage>
        <taxon>Bacteria</taxon>
        <taxon>Pseudomonadati</taxon>
        <taxon>Pseudomonadota</taxon>
        <taxon>Gammaproteobacteria</taxon>
        <taxon>Pseudomonadales</taxon>
        <taxon>Pseudomonadaceae</taxon>
        <taxon>Pseudomonas</taxon>
    </lineage>
</organism>
<evidence type="ECO:0000313" key="1">
    <source>
        <dbReference type="EMBL" id="SYX88265.1"/>
    </source>
</evidence>
<dbReference type="Gene3D" id="2.60.120.260">
    <property type="entry name" value="Galactose-binding domain-like"/>
    <property type="match status" value="1"/>
</dbReference>
<dbReference type="EMBL" id="UNOZ01000002">
    <property type="protein sequence ID" value="SYX88265.1"/>
    <property type="molecule type" value="Genomic_DNA"/>
</dbReference>
<evidence type="ECO:0000313" key="2">
    <source>
        <dbReference type="Proteomes" id="UP000263595"/>
    </source>
</evidence>
<gene>
    <name evidence="1" type="ORF">CCOS865_00489</name>
</gene>
<name>A0A383RMY8_9PSED</name>
<proteinExistence type="predicted"/>
<accession>A0A383RMY8</accession>
<dbReference type="AlphaFoldDB" id="A0A383RMY8"/>
<dbReference type="RefSeq" id="WP_119137591.1">
    <property type="nucleotide sequence ID" value="NZ_CBCSFL010000013.1"/>
</dbReference>
<dbReference type="Proteomes" id="UP000263595">
    <property type="component" value="Unassembled WGS sequence"/>
</dbReference>
<sequence>MTQFAEHTSFEGSEMNGWALVAPLLGAKHANNVLSFPTHAGDNKKTLVQKTYTKLTANHRYSFTIRARRTTNVKAYAVLALYANDVCISAALELKNREWVSLQGHFVHEGPLTLSVRNRVEGSGGNDFELDDFIVALEDDGNR</sequence>
<reference evidence="2" key="1">
    <citation type="submission" date="2018-08" db="EMBL/GenBank/DDBJ databases">
        <authorList>
            <person name="Blom J."/>
        </authorList>
    </citation>
    <scope>NUCLEOTIDE SEQUENCE [LARGE SCALE GENOMIC DNA]</scope>
    <source>
        <strain evidence="2">CCOS 865</strain>
    </source>
</reference>
<protein>
    <recommendedName>
        <fullName evidence="3">CBM-cenC domain-containing protein</fullName>
    </recommendedName>
</protein>
<keyword evidence="2" id="KW-1185">Reference proteome</keyword>
<evidence type="ECO:0008006" key="3">
    <source>
        <dbReference type="Google" id="ProtNLM"/>
    </source>
</evidence>